<evidence type="ECO:0000259" key="1">
    <source>
        <dbReference type="PROSITE" id="PS51464"/>
    </source>
</evidence>
<accession>A0A6N4DY04</accession>
<dbReference type="InterPro" id="IPR046348">
    <property type="entry name" value="SIS_dom_sf"/>
</dbReference>
<feature type="domain" description="SIS" evidence="1">
    <location>
        <begin position="36"/>
        <end position="195"/>
    </location>
</feature>
<dbReference type="EMBL" id="PQCO01000190">
    <property type="protein sequence ID" value="PUE01945.1"/>
    <property type="molecule type" value="Genomic_DNA"/>
</dbReference>
<proteinExistence type="predicted"/>
<dbReference type="GO" id="GO:1901135">
    <property type="term" value="P:carbohydrate derivative metabolic process"/>
    <property type="evidence" value="ECO:0007669"/>
    <property type="project" value="InterPro"/>
</dbReference>
<protein>
    <submittedName>
        <fullName evidence="2">Phosphoheptose isomerase</fullName>
    </submittedName>
</protein>
<comment type="caution">
    <text evidence="2">The sequence shown here is derived from an EMBL/GenBank/DDBJ whole genome shotgun (WGS) entry which is preliminary data.</text>
</comment>
<dbReference type="AlphaFoldDB" id="A0A6N4DY04"/>
<dbReference type="Proteomes" id="UP000250928">
    <property type="component" value="Unassembled WGS sequence"/>
</dbReference>
<evidence type="ECO:0000313" key="2">
    <source>
        <dbReference type="EMBL" id="PUE01945.1"/>
    </source>
</evidence>
<evidence type="ECO:0000313" key="3">
    <source>
        <dbReference type="Proteomes" id="UP000250928"/>
    </source>
</evidence>
<dbReference type="GO" id="GO:0016853">
    <property type="term" value="F:isomerase activity"/>
    <property type="evidence" value="ECO:0007669"/>
    <property type="project" value="UniProtKB-KW"/>
</dbReference>
<dbReference type="SUPFAM" id="SSF53697">
    <property type="entry name" value="SIS domain"/>
    <property type="match status" value="1"/>
</dbReference>
<organism evidence="2 3">
    <name type="scientific">Candidatus Sedimenticola endophacoides</name>
    <dbReference type="NCBI Taxonomy" id="2548426"/>
    <lineage>
        <taxon>Bacteria</taxon>
        <taxon>Pseudomonadati</taxon>
        <taxon>Pseudomonadota</taxon>
        <taxon>Gammaproteobacteria</taxon>
        <taxon>Chromatiales</taxon>
        <taxon>Sedimenticolaceae</taxon>
        <taxon>Sedimenticola</taxon>
    </lineage>
</organism>
<dbReference type="PROSITE" id="PS51464">
    <property type="entry name" value="SIS"/>
    <property type="match status" value="1"/>
</dbReference>
<gene>
    <name evidence="2" type="ORF">C3L24_07075</name>
</gene>
<dbReference type="Pfam" id="PF13580">
    <property type="entry name" value="SIS_2"/>
    <property type="match status" value="1"/>
</dbReference>
<dbReference type="PANTHER" id="PTHR30390">
    <property type="entry name" value="SEDOHEPTULOSE 7-PHOSPHATE ISOMERASE / DNAA INITIATOR-ASSOCIATING FACTOR FOR REPLICATION INITIATION"/>
    <property type="match status" value="1"/>
</dbReference>
<dbReference type="Gene3D" id="3.40.50.10490">
    <property type="entry name" value="Glucose-6-phosphate isomerase like protein, domain 1"/>
    <property type="match status" value="1"/>
</dbReference>
<dbReference type="InterPro" id="IPR001347">
    <property type="entry name" value="SIS_dom"/>
</dbReference>
<dbReference type="PANTHER" id="PTHR30390:SF6">
    <property type="entry name" value="DNAA INITIATOR-ASSOCIATING PROTEIN DIAA"/>
    <property type="match status" value="1"/>
</dbReference>
<dbReference type="InterPro" id="IPR035461">
    <property type="entry name" value="GmhA/DiaA"/>
</dbReference>
<dbReference type="GO" id="GO:0097367">
    <property type="term" value="F:carbohydrate derivative binding"/>
    <property type="evidence" value="ECO:0007669"/>
    <property type="project" value="InterPro"/>
</dbReference>
<name>A0A6N4DY04_9GAMM</name>
<sequence length="195" mass="20793">MNLTERTEENFNASIQTKKMALPLLAEPIAEAAELIVCRLLDGAKVLCCGSGAGALHAQHFAMMMLNRFERERPGLPALALSAGSATLTSIADDYSLDEMFAKQITALAHPGDLLLAITGDGRGDSIGAAVEAAHERDMFVLALTGNGTGRLEGLLRETDIHLPAPSESAARVQELHLLSLFCICDLIDRQLLGN</sequence>
<dbReference type="InterPro" id="IPR050099">
    <property type="entry name" value="SIS_GmhA/DiaA_subfam"/>
</dbReference>
<reference evidence="2 3" key="1">
    <citation type="submission" date="2018-01" db="EMBL/GenBank/DDBJ databases">
        <title>Novel co-symbiosis in the lucinid bivalve Phacoides pectinatus.</title>
        <authorList>
            <person name="Lim S.J."/>
            <person name="Davis B.G."/>
            <person name="Gill D.E."/>
            <person name="Engel A.S."/>
            <person name="Anderson L.C."/>
            <person name="Campbell B.J."/>
        </authorList>
    </citation>
    <scope>NUCLEOTIDE SEQUENCE [LARGE SCALE GENOMIC DNA]</scope>
    <source>
        <strain evidence="2">N3_P5</strain>
    </source>
</reference>
<keyword evidence="2" id="KW-0413">Isomerase</keyword>
<dbReference type="CDD" id="cd05006">
    <property type="entry name" value="SIS_GmhA"/>
    <property type="match status" value="1"/>
</dbReference>